<dbReference type="EnsemblMetazoa" id="XM_038213916.1">
    <property type="protein sequence ID" value="XP_038069844.1"/>
    <property type="gene ID" value="LOC119739081"/>
</dbReference>
<organism evidence="2 3">
    <name type="scientific">Patiria miniata</name>
    <name type="common">Bat star</name>
    <name type="synonym">Asterina miniata</name>
    <dbReference type="NCBI Taxonomy" id="46514"/>
    <lineage>
        <taxon>Eukaryota</taxon>
        <taxon>Metazoa</taxon>
        <taxon>Echinodermata</taxon>
        <taxon>Eleutherozoa</taxon>
        <taxon>Asterozoa</taxon>
        <taxon>Asteroidea</taxon>
        <taxon>Valvatacea</taxon>
        <taxon>Valvatida</taxon>
        <taxon>Asterinidae</taxon>
        <taxon>Patiria</taxon>
    </lineage>
</organism>
<dbReference type="Proteomes" id="UP000887568">
    <property type="component" value="Unplaced"/>
</dbReference>
<keyword evidence="3" id="KW-1185">Reference proteome</keyword>
<name>A0A914B228_PATMI</name>
<reference evidence="2" key="1">
    <citation type="submission" date="2022-11" db="UniProtKB">
        <authorList>
            <consortium name="EnsemblMetazoa"/>
        </authorList>
    </citation>
    <scope>IDENTIFICATION</scope>
</reference>
<dbReference type="GO" id="GO:0015074">
    <property type="term" value="P:DNA integration"/>
    <property type="evidence" value="ECO:0007669"/>
    <property type="project" value="InterPro"/>
</dbReference>
<dbReference type="InterPro" id="IPR036397">
    <property type="entry name" value="RNaseH_sf"/>
</dbReference>
<dbReference type="PANTHER" id="PTHR47331:SF1">
    <property type="entry name" value="GAG-LIKE PROTEIN"/>
    <property type="match status" value="1"/>
</dbReference>
<evidence type="ECO:0000313" key="2">
    <source>
        <dbReference type="EnsemblMetazoa" id="XP_038069844.1"/>
    </source>
</evidence>
<dbReference type="InterPro" id="IPR001584">
    <property type="entry name" value="Integrase_cat-core"/>
</dbReference>
<dbReference type="GeneID" id="119739081"/>
<accession>A0A914B228</accession>
<dbReference type="RefSeq" id="XP_038069844.1">
    <property type="nucleotide sequence ID" value="XM_038213916.1"/>
</dbReference>
<dbReference type="OMA" id="XAGEREI"/>
<dbReference type="OrthoDB" id="8958038at2759"/>
<feature type="domain" description="Integrase catalytic" evidence="1">
    <location>
        <begin position="187"/>
        <end position="366"/>
    </location>
</feature>
<dbReference type="GO" id="GO:0003676">
    <property type="term" value="F:nucleic acid binding"/>
    <property type="evidence" value="ECO:0007669"/>
    <property type="project" value="InterPro"/>
</dbReference>
<evidence type="ECO:0000313" key="3">
    <source>
        <dbReference type="Proteomes" id="UP000887568"/>
    </source>
</evidence>
<dbReference type="InterPro" id="IPR012337">
    <property type="entry name" value="RNaseH-like_sf"/>
</dbReference>
<dbReference type="Gene3D" id="3.30.420.10">
    <property type="entry name" value="Ribonuclease H-like superfamily/Ribonuclease H"/>
    <property type="match status" value="1"/>
</dbReference>
<proteinExistence type="predicted"/>
<evidence type="ECO:0000259" key="1">
    <source>
        <dbReference type="PROSITE" id="PS50994"/>
    </source>
</evidence>
<sequence>MIKNQRWLNGPDFLLKEEQHWPLPPVVLKGPYLDVLPDTLQSDPEVKKVVQSYSIVEKDCVKEFLSIYSGTSVHNPSQLWKLQRAERDVIKYTQRPSFRNEIAVLEAHADDNRRTTKKSKKVPKALHKLSPILVDGILRVGGHLENAPIQLDIKHPIILPSDHQVTRLLIEHHHLKLMGELPAERVTPEKPPFTYVGVDYFSPLYVKQGRSHVKRYVRVFTCLTMRAIHIEIAHSLDTDAFINALRRFISRRGTPEKIRSDNGTNFTDGERELRESIASLNEQKFGDYLHQRGIEWQFNPPTASQRSLGGDDMLSVRKILKNLLQEQVVCDEVLLTLIAEVEAILNARPLTQLSLDPRDEEPLTPD</sequence>
<dbReference type="PANTHER" id="PTHR47331">
    <property type="entry name" value="PHD-TYPE DOMAIN-CONTAINING PROTEIN"/>
    <property type="match status" value="1"/>
</dbReference>
<dbReference type="SUPFAM" id="SSF53098">
    <property type="entry name" value="Ribonuclease H-like"/>
    <property type="match status" value="1"/>
</dbReference>
<protein>
    <recommendedName>
        <fullName evidence="1">Integrase catalytic domain-containing protein</fullName>
    </recommendedName>
</protein>
<dbReference type="PROSITE" id="PS50994">
    <property type="entry name" value="INTEGRASE"/>
    <property type="match status" value="1"/>
</dbReference>
<dbReference type="AlphaFoldDB" id="A0A914B228"/>